<organism evidence="2">
    <name type="scientific">hydrothermal vent metagenome</name>
    <dbReference type="NCBI Taxonomy" id="652676"/>
    <lineage>
        <taxon>unclassified sequences</taxon>
        <taxon>metagenomes</taxon>
        <taxon>ecological metagenomes</taxon>
    </lineage>
</organism>
<dbReference type="CDD" id="cd00051">
    <property type="entry name" value="EFh"/>
    <property type="match status" value="1"/>
</dbReference>
<dbReference type="Gene3D" id="1.10.238.10">
    <property type="entry name" value="EF-hand"/>
    <property type="match status" value="1"/>
</dbReference>
<reference evidence="2" key="1">
    <citation type="submission" date="2018-06" db="EMBL/GenBank/DDBJ databases">
        <authorList>
            <person name="Zhirakovskaya E."/>
        </authorList>
    </citation>
    <scope>NUCLEOTIDE SEQUENCE</scope>
</reference>
<dbReference type="PROSITE" id="PS50222">
    <property type="entry name" value="EF_HAND_2"/>
    <property type="match status" value="2"/>
</dbReference>
<name>A0A3B0WH35_9ZZZZ</name>
<evidence type="ECO:0000259" key="1">
    <source>
        <dbReference type="PROSITE" id="PS50222"/>
    </source>
</evidence>
<evidence type="ECO:0000313" key="2">
    <source>
        <dbReference type="EMBL" id="VAW43796.1"/>
    </source>
</evidence>
<proteinExistence type="predicted"/>
<accession>A0A3B0WH35</accession>
<dbReference type="Pfam" id="PF13499">
    <property type="entry name" value="EF-hand_7"/>
    <property type="match status" value="1"/>
</dbReference>
<sequence>MSDLSSEETAEIKDHFDFFDKDGSGLIDIDEFYQLLKILAPDASKDNAERGFATIDVDNNEQIDFDEFLDWWTMNWTVF</sequence>
<dbReference type="EMBL" id="UOFA01000037">
    <property type="protein sequence ID" value="VAW43796.1"/>
    <property type="molecule type" value="Genomic_DNA"/>
</dbReference>
<dbReference type="InterPro" id="IPR018247">
    <property type="entry name" value="EF_Hand_1_Ca_BS"/>
</dbReference>
<dbReference type="SUPFAM" id="SSF47473">
    <property type="entry name" value="EF-hand"/>
    <property type="match status" value="1"/>
</dbReference>
<feature type="domain" description="EF-hand" evidence="1">
    <location>
        <begin position="43"/>
        <end position="78"/>
    </location>
</feature>
<dbReference type="AlphaFoldDB" id="A0A3B0WH35"/>
<dbReference type="GO" id="GO:0005509">
    <property type="term" value="F:calcium ion binding"/>
    <property type="evidence" value="ECO:0007669"/>
    <property type="project" value="InterPro"/>
</dbReference>
<dbReference type="InterPro" id="IPR011992">
    <property type="entry name" value="EF-hand-dom_pair"/>
</dbReference>
<dbReference type="InterPro" id="IPR002048">
    <property type="entry name" value="EF_hand_dom"/>
</dbReference>
<feature type="domain" description="EF-hand" evidence="1">
    <location>
        <begin position="7"/>
        <end position="42"/>
    </location>
</feature>
<protein>
    <recommendedName>
        <fullName evidence="1">EF-hand domain-containing protein</fullName>
    </recommendedName>
</protein>
<dbReference type="SMART" id="SM00054">
    <property type="entry name" value="EFh"/>
    <property type="match status" value="2"/>
</dbReference>
<dbReference type="PROSITE" id="PS00018">
    <property type="entry name" value="EF_HAND_1"/>
    <property type="match status" value="1"/>
</dbReference>
<gene>
    <name evidence="2" type="ORF">MNBD_GAMMA02-1270</name>
</gene>